<dbReference type="PROSITE" id="PS50060">
    <property type="entry name" value="MAM_2"/>
    <property type="match status" value="1"/>
</dbReference>
<dbReference type="SMART" id="SM00137">
    <property type="entry name" value="MAM"/>
    <property type="match status" value="1"/>
</dbReference>
<proteinExistence type="predicted"/>
<feature type="domain" description="MAM" evidence="1">
    <location>
        <begin position="10"/>
        <end position="171"/>
    </location>
</feature>
<dbReference type="Pfam" id="PF00629">
    <property type="entry name" value="MAM"/>
    <property type="match status" value="1"/>
</dbReference>
<evidence type="ECO:0000259" key="1">
    <source>
        <dbReference type="PROSITE" id="PS50060"/>
    </source>
</evidence>
<name>A0A1I7WN77_HETBA</name>
<dbReference type="Gene3D" id="2.60.120.200">
    <property type="match status" value="1"/>
</dbReference>
<dbReference type="Proteomes" id="UP000095283">
    <property type="component" value="Unplaced"/>
</dbReference>
<dbReference type="SUPFAM" id="SSF49899">
    <property type="entry name" value="Concanavalin A-like lectins/glucanases"/>
    <property type="match status" value="1"/>
</dbReference>
<evidence type="ECO:0000313" key="2">
    <source>
        <dbReference type="Proteomes" id="UP000095283"/>
    </source>
</evidence>
<dbReference type="GO" id="GO:0016020">
    <property type="term" value="C:membrane"/>
    <property type="evidence" value="ECO:0007669"/>
    <property type="project" value="InterPro"/>
</dbReference>
<dbReference type="InterPro" id="IPR013320">
    <property type="entry name" value="ConA-like_dom_sf"/>
</dbReference>
<evidence type="ECO:0000313" key="3">
    <source>
        <dbReference type="WBParaSite" id="Hba_06537"/>
    </source>
</evidence>
<protein>
    <submittedName>
        <fullName evidence="3">MAM domain-containing protein</fullName>
    </submittedName>
</protein>
<dbReference type="WBParaSite" id="Hba_06537">
    <property type="protein sequence ID" value="Hba_06537"/>
    <property type="gene ID" value="Hba_06537"/>
</dbReference>
<keyword evidence="2" id="KW-1185">Reference proteome</keyword>
<reference evidence="3" key="1">
    <citation type="submission" date="2016-11" db="UniProtKB">
        <authorList>
            <consortium name="WormBaseParasite"/>
        </authorList>
    </citation>
    <scope>IDENTIFICATION</scope>
</reference>
<dbReference type="InterPro" id="IPR000998">
    <property type="entry name" value="MAM_dom"/>
</dbReference>
<organism evidence="2 3">
    <name type="scientific">Heterorhabditis bacteriophora</name>
    <name type="common">Entomopathogenic nematode worm</name>
    <dbReference type="NCBI Taxonomy" id="37862"/>
    <lineage>
        <taxon>Eukaryota</taxon>
        <taxon>Metazoa</taxon>
        <taxon>Ecdysozoa</taxon>
        <taxon>Nematoda</taxon>
        <taxon>Chromadorea</taxon>
        <taxon>Rhabditida</taxon>
        <taxon>Rhabditina</taxon>
        <taxon>Rhabditomorpha</taxon>
        <taxon>Strongyloidea</taxon>
        <taxon>Heterorhabditidae</taxon>
        <taxon>Heterorhabditis</taxon>
    </lineage>
</organism>
<dbReference type="AlphaFoldDB" id="A0A1I7WN77"/>
<sequence length="735" mass="82401">MGEISSSSDMNCDFTTSCRWRNATGPEDNGEWMHSAKLDIDPIHHIIPMKEGDGENFIYSSGLMGQTVSLLVSDVVTCQLGGANIKYWYFKTGHESRLEVCIREPPGSKDTASMRCYDGLSSTFAQQWIFRIIELPPISQPFEIIFRATFFPPADVIALDDISYDATLCGHRKRRNRSTPKLIGYRDWEEFRQSEYYRGQTMIIVAQNTVPQAKIFSTSQNPTIDRTEQISSLRIENSTSSTLNTTSQILVSSTPISTTLMTINTTTLRPFLSTDMRLSQDINISTTEASTESVSIVTTTYPHIQEDPLSNFMKLLRQTAPVLPYIPILVRTLQSVDPRIQQVTGKGPLDELSAFTKPAGIDLGSLVDVSEFRRAPVQASHFYNTETPVMSAFPLSTEESLAQMAKKFGLLDDNDLKTTLIPPSTSMYVTRTKVNRNAFSIFTTTTRPTTILPTVYPAKLLRNHLSENAFPIKNKLTHENRTGVKLSQNEIRKLSKIHSGIFNNEKEQSSASPIISSTTELMVFKKPTKSESDVALKLTELAKYLPEDAMADLSALREIPDLEGLTKGMDLSLIRKPGGFLKLKKQFIERLMRRTLEISHSDVNQGAGGKFGSEESNPTLVDFNDGSVYIYMYNLSRNNHYEFLAGSFIYAGGHTVSPKDTFILSTNIPFELKEQSQLDFFVYHADARKWKNYHVFLTTAVHAIHFVADGLADNYALGLDQIQILNKYGMAANKC</sequence>
<accession>A0A1I7WN77</accession>